<feature type="compositionally biased region" description="Basic and acidic residues" evidence="1">
    <location>
        <begin position="57"/>
        <end position="72"/>
    </location>
</feature>
<organism evidence="2">
    <name type="scientific">Leclercia adecarboxylata</name>
    <dbReference type="NCBI Taxonomy" id="83655"/>
    <lineage>
        <taxon>Bacteria</taxon>
        <taxon>Pseudomonadati</taxon>
        <taxon>Pseudomonadota</taxon>
        <taxon>Gammaproteobacteria</taxon>
        <taxon>Enterobacterales</taxon>
        <taxon>Enterobacteriaceae</taxon>
        <taxon>Leclercia</taxon>
    </lineage>
</organism>
<reference evidence="2" key="1">
    <citation type="submission" date="2018-09" db="EMBL/GenBank/DDBJ databases">
        <authorList>
            <person name="Yuan Q."/>
            <person name="Jiang X."/>
            <person name="Jing Y."/>
            <person name="Cheng Q."/>
            <person name="Zhou D."/>
        </authorList>
    </citation>
    <scope>NUCLEOTIDE SEQUENCE</scope>
    <source>
        <strain evidence="2">150707804</strain>
        <plasmid evidence="2">p707804-3FII</plasmid>
    </source>
</reference>
<protein>
    <submittedName>
        <fullName evidence="2">Uncharacterized protein</fullName>
    </submittedName>
</protein>
<name>A0A482LYF8_9ENTR</name>
<geneLocation type="plasmid" evidence="2">
    <name>p707804-3FII</name>
</geneLocation>
<proteinExistence type="predicted"/>
<keyword evidence="2" id="KW-0614">Plasmid</keyword>
<feature type="region of interest" description="Disordered" evidence="1">
    <location>
        <begin position="51"/>
        <end position="82"/>
    </location>
</feature>
<evidence type="ECO:0000313" key="2">
    <source>
        <dbReference type="EMBL" id="QBQ66430.1"/>
    </source>
</evidence>
<dbReference type="EMBL" id="MH909329">
    <property type="protein sequence ID" value="QBQ66430.1"/>
    <property type="molecule type" value="Genomic_DNA"/>
</dbReference>
<dbReference type="RefSeq" id="WP_230431558.1">
    <property type="nucleotide sequence ID" value="NZ_CP087282.1"/>
</dbReference>
<accession>A0A482LYF8</accession>
<evidence type="ECO:0000256" key="1">
    <source>
        <dbReference type="SAM" id="MobiDB-lite"/>
    </source>
</evidence>
<dbReference type="AlphaFoldDB" id="A0A482LYF8"/>
<sequence>MNQKLTEARVNSLVETLSALICEDDLLTREQRENMIMTVATLGGMHERLRQVSASKEAQKQAKSEKPKKPREPNIVFPRTGKIWSQEEAGSIHSIIDDIPDHEINNHIL</sequence>